<dbReference type="InterPro" id="IPR022742">
    <property type="entry name" value="Hydrolase_4"/>
</dbReference>
<evidence type="ECO:0000313" key="5">
    <source>
        <dbReference type="Proteomes" id="UP001163882"/>
    </source>
</evidence>
<accession>A0ABY6IUZ6</accession>
<dbReference type="EMBL" id="CP107716">
    <property type="protein sequence ID" value="UYQ73005.1"/>
    <property type="molecule type" value="Genomic_DNA"/>
</dbReference>
<evidence type="ECO:0000313" key="4">
    <source>
        <dbReference type="EMBL" id="UYQ73005.1"/>
    </source>
</evidence>
<keyword evidence="4" id="KW-0378">Hydrolase</keyword>
<feature type="domain" description="Serine aminopeptidase S33" evidence="3">
    <location>
        <begin position="112"/>
        <end position="196"/>
    </location>
</feature>
<dbReference type="Pfam" id="PF12146">
    <property type="entry name" value="Hydrolase_4"/>
    <property type="match status" value="1"/>
</dbReference>
<feature type="transmembrane region" description="Helical" evidence="2">
    <location>
        <begin position="17"/>
        <end position="39"/>
    </location>
</feature>
<reference evidence="4" key="1">
    <citation type="submission" date="2022-10" db="EMBL/GenBank/DDBJ databases">
        <title>YIM 151497 complete genome.</title>
        <authorList>
            <person name="Chen X."/>
        </authorList>
    </citation>
    <scope>NUCLEOTIDE SEQUENCE</scope>
    <source>
        <strain evidence="4">YIM 151497</strain>
    </source>
</reference>
<keyword evidence="5" id="KW-1185">Reference proteome</keyword>
<dbReference type="RefSeq" id="WP_264226599.1">
    <property type="nucleotide sequence ID" value="NZ_CP107716.1"/>
</dbReference>
<gene>
    <name evidence="4" type="ORF">OF122_04350</name>
</gene>
<name>A0ABY6IUZ6_9HYPH</name>
<organism evidence="4 5">
    <name type="scientific">Pelagibacterium flavum</name>
    <dbReference type="NCBI Taxonomy" id="2984530"/>
    <lineage>
        <taxon>Bacteria</taxon>
        <taxon>Pseudomonadati</taxon>
        <taxon>Pseudomonadota</taxon>
        <taxon>Alphaproteobacteria</taxon>
        <taxon>Hyphomicrobiales</taxon>
        <taxon>Devosiaceae</taxon>
        <taxon>Pelagibacterium</taxon>
    </lineage>
</organism>
<dbReference type="PANTHER" id="PTHR12277">
    <property type="entry name" value="ALPHA/BETA HYDROLASE DOMAIN-CONTAINING PROTEIN"/>
    <property type="match status" value="1"/>
</dbReference>
<keyword evidence="2" id="KW-0812">Transmembrane</keyword>
<evidence type="ECO:0000259" key="3">
    <source>
        <dbReference type="Pfam" id="PF12146"/>
    </source>
</evidence>
<evidence type="ECO:0000256" key="1">
    <source>
        <dbReference type="SAM" id="MobiDB-lite"/>
    </source>
</evidence>
<sequence length="303" mass="32473">MIDILIEGWMNQTTLRLVGGLVLASLILYLLVVAVAYTFQREMVFPRRFVNALPFAAMVGPDFERVTLETADGERLKAYFKPPLEGAPMIVAFHGNGSVPEPQAVRFGSAPWAGAGFGVLSFAYRGYPGSTGTPSEEGLLLDAEAAIDYARTHAPGSRLVFIGHSLGTGVAVAMSERYPSQALVLEAPFSSLPDVVAATMPFLPGQLVHDTFFSSRRIAGSQADTIVIIHGERDTVVPAFLGRRLFALAPHGVFMSVENADHLNLRGMRDAEILDLVINGYPPEPTPQSEPVGSPDPLEAGAV</sequence>
<dbReference type="PANTHER" id="PTHR12277:SF81">
    <property type="entry name" value="PROTEIN ABHD13"/>
    <property type="match status" value="1"/>
</dbReference>
<dbReference type="Proteomes" id="UP001163882">
    <property type="component" value="Chromosome"/>
</dbReference>
<keyword evidence="2" id="KW-0472">Membrane</keyword>
<protein>
    <submittedName>
        <fullName evidence="4">Alpha/beta hydrolase</fullName>
    </submittedName>
</protein>
<dbReference type="GO" id="GO:0016787">
    <property type="term" value="F:hydrolase activity"/>
    <property type="evidence" value="ECO:0007669"/>
    <property type="project" value="UniProtKB-KW"/>
</dbReference>
<keyword evidence="2" id="KW-1133">Transmembrane helix</keyword>
<feature type="region of interest" description="Disordered" evidence="1">
    <location>
        <begin position="282"/>
        <end position="303"/>
    </location>
</feature>
<dbReference type="Gene3D" id="3.40.50.1820">
    <property type="entry name" value="alpha/beta hydrolase"/>
    <property type="match status" value="1"/>
</dbReference>
<proteinExistence type="predicted"/>
<dbReference type="SUPFAM" id="SSF53474">
    <property type="entry name" value="alpha/beta-Hydrolases"/>
    <property type="match status" value="1"/>
</dbReference>
<evidence type="ECO:0000256" key="2">
    <source>
        <dbReference type="SAM" id="Phobius"/>
    </source>
</evidence>
<dbReference type="InterPro" id="IPR029058">
    <property type="entry name" value="AB_hydrolase_fold"/>
</dbReference>